<dbReference type="RefSeq" id="WP_205002091.1">
    <property type="nucleotide sequence ID" value="NZ_JAFBER010000001.1"/>
</dbReference>
<evidence type="ECO:0000256" key="2">
    <source>
        <dbReference type="ARBA" id="ARBA00023015"/>
    </source>
</evidence>
<dbReference type="PANTHER" id="PTHR43133:SF8">
    <property type="entry name" value="RNA POLYMERASE SIGMA FACTOR HI_1459-RELATED"/>
    <property type="match status" value="1"/>
</dbReference>
<sequence>MDQELFQLIQQAKRGNQDAFSELVKKYKGQVFRHAYAMVNDRMEAEDIAQEAFVKAYFYLPKLGKEYAFVSWLTRIVTNLCHDSLKRQNKKKMIFQTENEAPHQLSNPKSDMEHTQLKLTINEALQKLSEEQRTALILRDMRGYSYSEIADILNIPLGTVKSRINIARASLKREMTRGDEHA</sequence>
<evidence type="ECO:0000256" key="1">
    <source>
        <dbReference type="ARBA" id="ARBA00010641"/>
    </source>
</evidence>
<dbReference type="InterPro" id="IPR000838">
    <property type="entry name" value="RNA_pol_sigma70_ECF_CS"/>
</dbReference>
<dbReference type="InterPro" id="IPR007627">
    <property type="entry name" value="RNA_pol_sigma70_r2"/>
</dbReference>
<evidence type="ECO:0000256" key="6">
    <source>
        <dbReference type="RuleBase" id="RU000716"/>
    </source>
</evidence>
<dbReference type="SUPFAM" id="SSF88659">
    <property type="entry name" value="Sigma3 and sigma4 domains of RNA polymerase sigma factors"/>
    <property type="match status" value="1"/>
</dbReference>
<dbReference type="Proteomes" id="UP000808914">
    <property type="component" value="Unassembled WGS sequence"/>
</dbReference>
<evidence type="ECO:0000313" key="10">
    <source>
        <dbReference type="Proteomes" id="UP000808914"/>
    </source>
</evidence>
<dbReference type="InterPro" id="IPR013325">
    <property type="entry name" value="RNA_pol_sigma_r2"/>
</dbReference>
<dbReference type="SUPFAM" id="SSF88946">
    <property type="entry name" value="Sigma2 domain of RNA polymerase sigma factors"/>
    <property type="match status" value="1"/>
</dbReference>
<dbReference type="Gene3D" id="1.10.10.10">
    <property type="entry name" value="Winged helix-like DNA-binding domain superfamily/Winged helix DNA-binding domain"/>
    <property type="match status" value="1"/>
</dbReference>
<evidence type="ECO:0000259" key="7">
    <source>
        <dbReference type="Pfam" id="PF04542"/>
    </source>
</evidence>
<dbReference type="InterPro" id="IPR013249">
    <property type="entry name" value="RNA_pol_sigma70_r4_t2"/>
</dbReference>
<dbReference type="Pfam" id="PF04542">
    <property type="entry name" value="Sigma70_r2"/>
    <property type="match status" value="1"/>
</dbReference>
<dbReference type="Gene3D" id="1.10.1740.10">
    <property type="match status" value="1"/>
</dbReference>
<keyword evidence="3 6" id="KW-0731">Sigma factor</keyword>
<gene>
    <name evidence="9" type="ORF">JOD45_000326</name>
</gene>
<dbReference type="CDD" id="cd06171">
    <property type="entry name" value="Sigma70_r4"/>
    <property type="match status" value="1"/>
</dbReference>
<dbReference type="Pfam" id="PF08281">
    <property type="entry name" value="Sigma70_r4_2"/>
    <property type="match status" value="1"/>
</dbReference>
<feature type="domain" description="RNA polymerase sigma factor 70 region 4 type 2" evidence="8">
    <location>
        <begin position="121"/>
        <end position="171"/>
    </location>
</feature>
<dbReference type="InterPro" id="IPR036388">
    <property type="entry name" value="WH-like_DNA-bd_sf"/>
</dbReference>
<dbReference type="InterPro" id="IPR013324">
    <property type="entry name" value="RNA_pol_sigma_r3/r4-like"/>
</dbReference>
<dbReference type="InterPro" id="IPR039425">
    <property type="entry name" value="RNA_pol_sigma-70-like"/>
</dbReference>
<accession>A0ABS2PVU2</accession>
<dbReference type="PROSITE" id="PS01063">
    <property type="entry name" value="SIGMA70_ECF"/>
    <property type="match status" value="1"/>
</dbReference>
<name>A0ABS2PVU2_9BACL</name>
<comment type="similarity">
    <text evidence="1 6">Belongs to the sigma-70 factor family. ECF subfamily.</text>
</comment>
<dbReference type="InterPro" id="IPR014284">
    <property type="entry name" value="RNA_pol_sigma-70_dom"/>
</dbReference>
<evidence type="ECO:0000256" key="4">
    <source>
        <dbReference type="ARBA" id="ARBA00023125"/>
    </source>
</evidence>
<comment type="caution">
    <text evidence="9">The sequence shown here is derived from an EMBL/GenBank/DDBJ whole genome shotgun (WGS) entry which is preliminary data.</text>
</comment>
<dbReference type="PANTHER" id="PTHR43133">
    <property type="entry name" value="RNA POLYMERASE ECF-TYPE SIGMA FACTO"/>
    <property type="match status" value="1"/>
</dbReference>
<evidence type="ECO:0000256" key="5">
    <source>
        <dbReference type="ARBA" id="ARBA00023163"/>
    </source>
</evidence>
<keyword evidence="4 6" id="KW-0238">DNA-binding</keyword>
<keyword evidence="2 6" id="KW-0805">Transcription regulation</keyword>
<dbReference type="NCBIfam" id="TIGR02937">
    <property type="entry name" value="sigma70-ECF"/>
    <property type="match status" value="1"/>
</dbReference>
<keyword evidence="10" id="KW-1185">Reference proteome</keyword>
<dbReference type="EMBL" id="JAFBER010000001">
    <property type="protein sequence ID" value="MBM7644135.1"/>
    <property type="molecule type" value="Genomic_DNA"/>
</dbReference>
<reference evidence="9 10" key="1">
    <citation type="submission" date="2021-01" db="EMBL/GenBank/DDBJ databases">
        <title>Genomic Encyclopedia of Type Strains, Phase IV (KMG-IV): sequencing the most valuable type-strain genomes for metagenomic binning, comparative biology and taxonomic classification.</title>
        <authorList>
            <person name="Goeker M."/>
        </authorList>
    </citation>
    <scope>NUCLEOTIDE SEQUENCE [LARGE SCALE GENOMIC DNA]</scope>
    <source>
        <strain evidence="9 10">DSM 28236</strain>
    </source>
</reference>
<evidence type="ECO:0000259" key="8">
    <source>
        <dbReference type="Pfam" id="PF08281"/>
    </source>
</evidence>
<feature type="domain" description="RNA polymerase sigma-70 region 2" evidence="7">
    <location>
        <begin position="23"/>
        <end position="90"/>
    </location>
</feature>
<keyword evidence="5 6" id="KW-0804">Transcription</keyword>
<proteinExistence type="inferred from homology"/>
<evidence type="ECO:0000256" key="3">
    <source>
        <dbReference type="ARBA" id="ARBA00023082"/>
    </source>
</evidence>
<protein>
    <recommendedName>
        <fullName evidence="6">RNA polymerase sigma factor</fullName>
    </recommendedName>
</protein>
<organism evidence="9 10">
    <name type="scientific">Scopulibacillus daqui</name>
    <dbReference type="NCBI Taxonomy" id="1469162"/>
    <lineage>
        <taxon>Bacteria</taxon>
        <taxon>Bacillati</taxon>
        <taxon>Bacillota</taxon>
        <taxon>Bacilli</taxon>
        <taxon>Bacillales</taxon>
        <taxon>Sporolactobacillaceae</taxon>
        <taxon>Scopulibacillus</taxon>
    </lineage>
</organism>
<evidence type="ECO:0000313" key="9">
    <source>
        <dbReference type="EMBL" id="MBM7644135.1"/>
    </source>
</evidence>